<feature type="transmembrane region" description="Helical" evidence="8">
    <location>
        <begin position="43"/>
        <end position="62"/>
    </location>
</feature>
<protein>
    <submittedName>
        <fullName evidence="9">Exosortase family protein XrtG</fullName>
    </submittedName>
</protein>
<dbReference type="GO" id="GO:0005886">
    <property type="term" value="C:plasma membrane"/>
    <property type="evidence" value="ECO:0007669"/>
    <property type="project" value="UniProtKB-SubCell"/>
</dbReference>
<sequence>MFFWGILWIYLLNVLKRNRMSAFFFILGSIGFFFIILGLSKPYWVFLLSHIVVMGTSFFWSWTHWVQGNPMHNFLYIFDFRSSISISIDYECSGIIESCAYVSLVLFFPAYSRKEKLLYSLIGLIWIYFTNIIRLSVVIIVVHFLGVKAFYLSHSILGRVVFYISILILYYKIFTYTQVTKNSIINFKNFGKIGDINK</sequence>
<keyword evidence="5" id="KW-0378">Hydrolase</keyword>
<reference evidence="9 10" key="1">
    <citation type="submission" date="2018-03" db="EMBL/GenBank/DDBJ databases">
        <title>Genome sequence of Lactococcus lactis strain 14B4 from almond drupe.</title>
        <authorList>
            <person name="Tran T.D."/>
            <person name="McGarvey J.A."/>
            <person name="Huynh S."/>
            <person name="Parker C.T."/>
        </authorList>
    </citation>
    <scope>NUCLEOTIDE SEQUENCE [LARGE SCALE GENOMIC DNA]</scope>
    <source>
        <strain evidence="9 10">14B4</strain>
    </source>
</reference>
<keyword evidence="6 8" id="KW-1133">Transmembrane helix</keyword>
<keyword evidence="2" id="KW-1003">Cell membrane</keyword>
<evidence type="ECO:0000256" key="5">
    <source>
        <dbReference type="ARBA" id="ARBA00022801"/>
    </source>
</evidence>
<evidence type="ECO:0000256" key="3">
    <source>
        <dbReference type="ARBA" id="ARBA00022670"/>
    </source>
</evidence>
<name>A0A2Z3KHQ9_LACLL</name>
<comment type="subcellular location">
    <subcellularLocation>
        <location evidence="1">Cell membrane</location>
        <topology evidence="1">Multi-pass membrane protein</topology>
    </subcellularLocation>
</comment>
<evidence type="ECO:0000256" key="4">
    <source>
        <dbReference type="ARBA" id="ARBA00022692"/>
    </source>
</evidence>
<dbReference type="EMBL" id="CP028160">
    <property type="protein sequence ID" value="AWN67047.1"/>
    <property type="molecule type" value="Genomic_DNA"/>
</dbReference>
<feature type="transmembrane region" description="Helical" evidence="8">
    <location>
        <begin position="20"/>
        <end position="37"/>
    </location>
</feature>
<dbReference type="InterPro" id="IPR026392">
    <property type="entry name" value="Exo/Archaeosortase_dom"/>
</dbReference>
<dbReference type="AlphaFoldDB" id="A0A2Z3KHQ9"/>
<organism evidence="9 10">
    <name type="scientific">Lactococcus lactis subsp. lactis</name>
    <name type="common">Streptococcus lactis</name>
    <dbReference type="NCBI Taxonomy" id="1360"/>
    <lineage>
        <taxon>Bacteria</taxon>
        <taxon>Bacillati</taxon>
        <taxon>Bacillota</taxon>
        <taxon>Bacilli</taxon>
        <taxon>Lactobacillales</taxon>
        <taxon>Streptococcaceae</taxon>
        <taxon>Lactococcus</taxon>
    </lineage>
</organism>
<evidence type="ECO:0000256" key="2">
    <source>
        <dbReference type="ARBA" id="ARBA00022475"/>
    </source>
</evidence>
<feature type="transmembrane region" description="Helical" evidence="8">
    <location>
        <begin position="151"/>
        <end position="171"/>
    </location>
</feature>
<evidence type="ECO:0000256" key="7">
    <source>
        <dbReference type="ARBA" id="ARBA00023136"/>
    </source>
</evidence>
<accession>A0A2Z3KHQ9</accession>
<proteinExistence type="predicted"/>
<keyword evidence="4 8" id="KW-0812">Transmembrane</keyword>
<feature type="transmembrane region" description="Helical" evidence="8">
    <location>
        <begin position="117"/>
        <end position="145"/>
    </location>
</feature>
<dbReference type="NCBIfam" id="TIGR03110">
    <property type="entry name" value="exosort_Gpos"/>
    <property type="match status" value="1"/>
</dbReference>
<keyword evidence="3" id="KW-0645">Protease</keyword>
<evidence type="ECO:0000256" key="6">
    <source>
        <dbReference type="ARBA" id="ARBA00022989"/>
    </source>
</evidence>
<dbReference type="GO" id="GO:0008233">
    <property type="term" value="F:peptidase activity"/>
    <property type="evidence" value="ECO:0007669"/>
    <property type="project" value="UniProtKB-KW"/>
</dbReference>
<dbReference type="Pfam" id="PF09721">
    <property type="entry name" value="Exosortase_EpsH"/>
    <property type="match status" value="1"/>
</dbReference>
<gene>
    <name evidence="9" type="primary">xrtG</name>
    <name evidence="9" type="ORF">LL14B4_06890</name>
</gene>
<dbReference type="Proteomes" id="UP000245919">
    <property type="component" value="Chromosome"/>
</dbReference>
<dbReference type="InterPro" id="IPR019127">
    <property type="entry name" value="Exosortase"/>
</dbReference>
<dbReference type="InterPro" id="IPR017541">
    <property type="entry name" value="Exosort-XrtG"/>
</dbReference>
<evidence type="ECO:0000313" key="10">
    <source>
        <dbReference type="Proteomes" id="UP000245919"/>
    </source>
</evidence>
<evidence type="ECO:0000313" key="9">
    <source>
        <dbReference type="EMBL" id="AWN67047.1"/>
    </source>
</evidence>
<evidence type="ECO:0000256" key="1">
    <source>
        <dbReference type="ARBA" id="ARBA00004651"/>
    </source>
</evidence>
<dbReference type="GO" id="GO:0006508">
    <property type="term" value="P:proteolysis"/>
    <property type="evidence" value="ECO:0007669"/>
    <property type="project" value="UniProtKB-KW"/>
</dbReference>
<evidence type="ECO:0000256" key="8">
    <source>
        <dbReference type="SAM" id="Phobius"/>
    </source>
</evidence>
<dbReference type="NCBIfam" id="TIGR04178">
    <property type="entry name" value="exo_archaeo"/>
    <property type="match status" value="1"/>
</dbReference>
<keyword evidence="7 8" id="KW-0472">Membrane</keyword>